<dbReference type="RefSeq" id="WP_014909443.1">
    <property type="nucleotide sequence ID" value="NZ_JAYMRS010000001.1"/>
</dbReference>
<sequence>MNDRRRRDVLVVGAGIAGLALAHRLAHHGTRVRVLERAPAPRPQGYMIDFFGPGYDAMRAMGLLSELRDRGHDFDEMELVDERGRRRAAISFTGFARSVGGEVVSIMRPDLEELLRKALPERVEVLYGARPVEIDDHGEGVRTRLADGRVLEADLLVGADGIHSTVRRLLWGSEERYLRHLGFHTGAFAFDDTEIHAALRGRFVLTDSLGAQMGLYPLAGERVAAFTVHRTLETTLPEDARAALREALSGLGWVVPGALERCPAPEEVYYDHVAQAVVDRWSRGRVVLVGDACQAVSLLAGQGASLGVGGAFVLAEELARGGSVQEASARYERRWRPVVEERRRAALTGASWFLPQSPARLRIRRAVLRLSALPGMERFVASSVSGKPSRVVKDLAEGGAPG</sequence>
<proteinExistence type="predicted"/>
<evidence type="ECO:0000259" key="1">
    <source>
        <dbReference type="Pfam" id="PF01494"/>
    </source>
</evidence>
<dbReference type="Gene3D" id="3.50.50.60">
    <property type="entry name" value="FAD/NAD(P)-binding domain"/>
    <property type="match status" value="1"/>
</dbReference>
<evidence type="ECO:0000313" key="3">
    <source>
        <dbReference type="Proteomes" id="UP001585053"/>
    </source>
</evidence>
<gene>
    <name evidence="2" type="ORF">VSQ78_03175</name>
</gene>
<accession>A0ABV5DQ24</accession>
<feature type="domain" description="FAD-binding" evidence="1">
    <location>
        <begin position="8"/>
        <end position="340"/>
    </location>
</feature>
<evidence type="ECO:0000313" key="2">
    <source>
        <dbReference type="EMBL" id="MFB8766689.1"/>
    </source>
</evidence>
<dbReference type="Proteomes" id="UP001585053">
    <property type="component" value="Unassembled WGS sequence"/>
</dbReference>
<dbReference type="Gene3D" id="3.30.9.10">
    <property type="entry name" value="D-Amino Acid Oxidase, subunit A, domain 2"/>
    <property type="match status" value="1"/>
</dbReference>
<dbReference type="Pfam" id="PF01494">
    <property type="entry name" value="FAD_binding_3"/>
    <property type="match status" value="1"/>
</dbReference>
<dbReference type="InterPro" id="IPR036188">
    <property type="entry name" value="FAD/NAD-bd_sf"/>
</dbReference>
<dbReference type="EMBL" id="JAYMRS010000001">
    <property type="protein sequence ID" value="MFB8766689.1"/>
    <property type="molecule type" value="Genomic_DNA"/>
</dbReference>
<protein>
    <submittedName>
        <fullName evidence="2">FAD-dependent oxidoreductase</fullName>
    </submittedName>
</protein>
<dbReference type="PRINTS" id="PR00420">
    <property type="entry name" value="RNGMNOXGNASE"/>
</dbReference>
<keyword evidence="3" id="KW-1185">Reference proteome</keyword>
<name>A0ABV5DQ24_9ACTN</name>
<reference evidence="2 3" key="1">
    <citation type="submission" date="2024-01" db="EMBL/GenBank/DDBJ databases">
        <title>Genome mining of biosynthetic gene clusters to explore secondary metabolites of Streptomyces sp.</title>
        <authorList>
            <person name="Baig A."/>
            <person name="Ajitkumar Shintre N."/>
            <person name="Kumar H."/>
            <person name="Anbarasu A."/>
            <person name="Ramaiah S."/>
        </authorList>
    </citation>
    <scope>NUCLEOTIDE SEQUENCE [LARGE SCALE GENOMIC DNA]</scope>
    <source>
        <strain evidence="2 3">A01</strain>
    </source>
</reference>
<dbReference type="InterPro" id="IPR051704">
    <property type="entry name" value="FAD_aromatic-hydroxylase"/>
</dbReference>
<dbReference type="PANTHER" id="PTHR46865">
    <property type="entry name" value="OXIDOREDUCTASE-RELATED"/>
    <property type="match status" value="1"/>
</dbReference>
<organism evidence="2 3">
    <name type="scientific">Nocardiopsis alba</name>
    <dbReference type="NCBI Taxonomy" id="53437"/>
    <lineage>
        <taxon>Bacteria</taxon>
        <taxon>Bacillati</taxon>
        <taxon>Actinomycetota</taxon>
        <taxon>Actinomycetes</taxon>
        <taxon>Streptosporangiales</taxon>
        <taxon>Nocardiopsidaceae</taxon>
        <taxon>Nocardiopsis</taxon>
    </lineage>
</organism>
<dbReference type="InterPro" id="IPR002938">
    <property type="entry name" value="FAD-bd"/>
</dbReference>
<dbReference type="SUPFAM" id="SSF51905">
    <property type="entry name" value="FAD/NAD(P)-binding domain"/>
    <property type="match status" value="1"/>
</dbReference>
<comment type="caution">
    <text evidence="2">The sequence shown here is derived from an EMBL/GenBank/DDBJ whole genome shotgun (WGS) entry which is preliminary data.</text>
</comment>